<gene>
    <name evidence="1" type="ORF">J0H45_06905</name>
</gene>
<protein>
    <submittedName>
        <fullName evidence="1">STN domain-containing protein</fullName>
    </submittedName>
</protein>
<name>A0A9D8L019_9GAMM</name>
<dbReference type="Proteomes" id="UP000664815">
    <property type="component" value="Unassembled WGS sequence"/>
</dbReference>
<organism evidence="1 2">
    <name type="scientific">Stenotrophomonas nitritireducens</name>
    <dbReference type="NCBI Taxonomy" id="83617"/>
    <lineage>
        <taxon>Bacteria</taxon>
        <taxon>Pseudomonadati</taxon>
        <taxon>Pseudomonadota</taxon>
        <taxon>Gammaproteobacteria</taxon>
        <taxon>Lysobacterales</taxon>
        <taxon>Lysobacteraceae</taxon>
        <taxon>Stenotrophomonas</taxon>
    </lineage>
</organism>
<comment type="caution">
    <text evidence="1">The sequence shown here is derived from an EMBL/GenBank/DDBJ whole genome shotgun (WGS) entry which is preliminary data.</text>
</comment>
<dbReference type="EMBL" id="JAFKMG010000639">
    <property type="protein sequence ID" value="MBN8799072.1"/>
    <property type="molecule type" value="Genomic_DNA"/>
</dbReference>
<evidence type="ECO:0000313" key="2">
    <source>
        <dbReference type="Proteomes" id="UP000664815"/>
    </source>
</evidence>
<proteinExistence type="predicted"/>
<dbReference type="Gene3D" id="3.30.1370.130">
    <property type="match status" value="1"/>
</dbReference>
<accession>A0A9D8L019</accession>
<dbReference type="PROSITE" id="PS51257">
    <property type="entry name" value="PROKAR_LIPOPROTEIN"/>
    <property type="match status" value="1"/>
</dbReference>
<dbReference type="AlphaFoldDB" id="A0A9D8L019"/>
<reference evidence="1" key="1">
    <citation type="submission" date="2021-02" db="EMBL/GenBank/DDBJ databases">
        <title>Thiocyanate and organic carbon inputs drive convergent selection for specific autotrophic Afipia and Thiobacillus strains within complex microbiomes.</title>
        <authorList>
            <person name="Huddy R.J."/>
            <person name="Sachdeva R."/>
            <person name="Kadzinga F."/>
            <person name="Kantor R.S."/>
            <person name="Harrison S.T.L."/>
            <person name="Banfield J.F."/>
        </authorList>
    </citation>
    <scope>NUCLEOTIDE SEQUENCE</scope>
    <source>
        <strain evidence="1">SCN18_10_11_15_R1_P_69_7</strain>
    </source>
</reference>
<feature type="non-terminal residue" evidence="1">
    <location>
        <position position="220"/>
    </location>
</feature>
<evidence type="ECO:0000313" key="1">
    <source>
        <dbReference type="EMBL" id="MBN8799072.1"/>
    </source>
</evidence>
<sequence>MNPNARTARVPRRPTVRTLVSAIGALALTACSNMPPRSVQELPPTEYKALERSGTAIVEESKKLASQQDRMREQVEQRLQQLAEPAAPVAPAYDPLENTVVSISMFNADVGQLLWALADELKMNLIVDPHVLEQRQRTSLHLRNVSAREVYNHILDAFDLHGEIRGGALVVGQMRERIINVDMLNSNTSFDLSTGGDVFGAGMQSAGGGGQSLRGTLTMT</sequence>